<accession>A0A6G4HPF0</accession>
<dbReference type="EMBL" id="SXEU01000001">
    <property type="protein sequence ID" value="NFV14853.1"/>
    <property type="molecule type" value="Genomic_DNA"/>
</dbReference>
<organism evidence="1">
    <name type="scientific">Clostridium botulinum</name>
    <dbReference type="NCBI Taxonomy" id="1491"/>
    <lineage>
        <taxon>Bacteria</taxon>
        <taxon>Bacillati</taxon>
        <taxon>Bacillota</taxon>
        <taxon>Clostridia</taxon>
        <taxon>Eubacteriales</taxon>
        <taxon>Clostridiaceae</taxon>
        <taxon>Clostridium</taxon>
    </lineage>
</organism>
<sequence>MINKEALEYLVNLGEKRDPIIQLDQGTFSTKGLDRVTGPLADTLTVSTLTGLVDYIKANIDILPEQLLVQVKSHDEVRLYSPLNPDREREEYIRAKAILPNNIYYNRFIGAEEFNIMLQSSFVDVGDKEVLLKYTGLIKDEAVKSTGDDGVSQAVTIKTGVASVGQAVVPNPVTLAPYRTFPEIEQPLSRFIFRMQQGPSAAIYEADGGAWRNQAMQRIKAYLEEELKGIKNINIIS</sequence>
<gene>
    <name evidence="1" type="ORF">FDG29_01485</name>
</gene>
<reference evidence="1" key="1">
    <citation type="submission" date="2019-04" db="EMBL/GenBank/DDBJ databases">
        <title>Genome sequencing of Clostridium botulinum Groups I-IV and Clostridium butyricum.</title>
        <authorList>
            <person name="Brunt J."/>
            <person name="Van Vliet A.H.M."/>
            <person name="Stringer S.C."/>
            <person name="Carter A.T."/>
            <person name="Peck M.W."/>
        </authorList>
    </citation>
    <scope>NUCLEOTIDE SEQUENCE</scope>
    <source>
        <strain evidence="1">751/1</strain>
    </source>
</reference>
<dbReference type="AlphaFoldDB" id="A0A6G4HPF0"/>
<proteinExistence type="predicted"/>
<protein>
    <recommendedName>
        <fullName evidence="2">Phage protein</fullName>
    </recommendedName>
</protein>
<name>A0A6G4HPF0_CLOBO</name>
<evidence type="ECO:0008006" key="2">
    <source>
        <dbReference type="Google" id="ProtNLM"/>
    </source>
</evidence>
<dbReference type="RefSeq" id="WP_061311390.1">
    <property type="nucleotide sequence ID" value="NZ_LFOX01000002.1"/>
</dbReference>
<evidence type="ECO:0000313" key="1">
    <source>
        <dbReference type="EMBL" id="NFV14853.1"/>
    </source>
</evidence>
<comment type="caution">
    <text evidence="1">The sequence shown here is derived from an EMBL/GenBank/DDBJ whole genome shotgun (WGS) entry which is preliminary data.</text>
</comment>